<proteinExistence type="predicted"/>
<evidence type="ECO:0000313" key="2">
    <source>
        <dbReference type="EMBL" id="RCG16200.1"/>
    </source>
</evidence>
<dbReference type="AlphaFoldDB" id="A0A367EG59"/>
<accession>A0A367EG59</accession>
<evidence type="ECO:0000313" key="3">
    <source>
        <dbReference type="Proteomes" id="UP000253094"/>
    </source>
</evidence>
<protein>
    <recommendedName>
        <fullName evidence="4">Peptidase S1 domain-containing protein</fullName>
    </recommendedName>
</protein>
<comment type="caution">
    <text evidence="2">The sequence shown here is derived from an EMBL/GenBank/DDBJ whole genome shotgun (WGS) entry which is preliminary data.</text>
</comment>
<evidence type="ECO:0000256" key="1">
    <source>
        <dbReference type="SAM" id="MobiDB-lite"/>
    </source>
</evidence>
<dbReference type="InterPro" id="IPR043504">
    <property type="entry name" value="Peptidase_S1_PA_chymotrypsin"/>
</dbReference>
<keyword evidence="3" id="KW-1185">Reference proteome</keyword>
<name>A0A367EG59_9ACTN</name>
<evidence type="ECO:0008006" key="4">
    <source>
        <dbReference type="Google" id="ProtNLM"/>
    </source>
</evidence>
<feature type="non-terminal residue" evidence="2">
    <location>
        <position position="133"/>
    </location>
</feature>
<feature type="region of interest" description="Disordered" evidence="1">
    <location>
        <begin position="57"/>
        <end position="78"/>
    </location>
</feature>
<organism evidence="2 3">
    <name type="scientific">Sphaerisporangium album</name>
    <dbReference type="NCBI Taxonomy" id="509200"/>
    <lineage>
        <taxon>Bacteria</taxon>
        <taxon>Bacillati</taxon>
        <taxon>Actinomycetota</taxon>
        <taxon>Actinomycetes</taxon>
        <taxon>Streptosporangiales</taxon>
        <taxon>Streptosporangiaceae</taxon>
        <taxon>Sphaerisporangium</taxon>
    </lineage>
</organism>
<dbReference type="EMBL" id="QOIL01000055">
    <property type="protein sequence ID" value="RCG16200.1"/>
    <property type="molecule type" value="Genomic_DNA"/>
</dbReference>
<sequence length="133" mass="13651">MIGATLVTSANAATAPAKKVVSLASATEAQKIGNYWTANGGANLKAATQFTDNAQQSGKVKLGGGDAAPDGKAGTVPPIGQEKLAPTKVKNVNLPKTIGKVFFTIGDKEYWCSASSIQSKYHNLVATAGHCVF</sequence>
<dbReference type="Proteomes" id="UP000253094">
    <property type="component" value="Unassembled WGS sequence"/>
</dbReference>
<gene>
    <name evidence="2" type="ORF">DQ384_40165</name>
</gene>
<reference evidence="2 3" key="1">
    <citation type="submission" date="2018-06" db="EMBL/GenBank/DDBJ databases">
        <title>Sphaerisporangium craniellae sp. nov., isolated from a marine sponge in the South China Sea.</title>
        <authorList>
            <person name="Li L."/>
        </authorList>
    </citation>
    <scope>NUCLEOTIDE SEQUENCE [LARGE SCALE GENOMIC DNA]</scope>
    <source>
        <strain evidence="2 3">CCTCC AA 208026</strain>
    </source>
</reference>
<dbReference type="Gene3D" id="2.40.10.10">
    <property type="entry name" value="Trypsin-like serine proteases"/>
    <property type="match status" value="1"/>
</dbReference>